<evidence type="ECO:0000256" key="9">
    <source>
        <dbReference type="SAM" id="MobiDB-lite"/>
    </source>
</evidence>
<reference evidence="13 14" key="1">
    <citation type="submission" date="2018-05" db="EMBL/GenBank/DDBJ databases">
        <title>Genome sequencing and assembly of the regulated plant pathogen Lachnellula willkommii and related sister species for the development of diagnostic species identification markers.</title>
        <authorList>
            <person name="Giroux E."/>
            <person name="Bilodeau G."/>
        </authorList>
    </citation>
    <scope>NUCLEOTIDE SEQUENCE [LARGE SCALE GENOMIC DNA]</scope>
    <source>
        <strain evidence="13 14">CBS 172.35</strain>
    </source>
</reference>
<feature type="domain" description="Aminopeptidase N-like N-terminal" evidence="10">
    <location>
        <begin position="175"/>
        <end position="242"/>
    </location>
</feature>
<feature type="compositionally biased region" description="Low complexity" evidence="9">
    <location>
        <begin position="1337"/>
        <end position="1350"/>
    </location>
</feature>
<dbReference type="GO" id="GO:0005669">
    <property type="term" value="C:transcription factor TFIID complex"/>
    <property type="evidence" value="ECO:0007669"/>
    <property type="project" value="InterPro"/>
</dbReference>
<evidence type="ECO:0000256" key="6">
    <source>
        <dbReference type="ARBA" id="ARBA00023242"/>
    </source>
</evidence>
<evidence type="ECO:0000259" key="11">
    <source>
        <dbReference type="Pfam" id="PF25316"/>
    </source>
</evidence>
<gene>
    <name evidence="13" type="primary">taf2</name>
    <name evidence="13" type="ORF">LAWI1_G005987</name>
</gene>
<evidence type="ECO:0000256" key="1">
    <source>
        <dbReference type="ARBA" id="ARBA00004123"/>
    </source>
</evidence>
<keyword evidence="13" id="KW-0648">Protein biosynthesis</keyword>
<name>A0A559MAP9_9HELO</name>
<dbReference type="InterPro" id="IPR045357">
    <property type="entry name" value="Aminopeptidase_N-like_N"/>
</dbReference>
<evidence type="ECO:0000256" key="8">
    <source>
        <dbReference type="ARBA" id="ARBA00076306"/>
    </source>
</evidence>
<dbReference type="GO" id="GO:0016251">
    <property type="term" value="F:RNA polymerase II general transcription initiation factor activity"/>
    <property type="evidence" value="ECO:0007669"/>
    <property type="project" value="TreeGrafter"/>
</dbReference>
<evidence type="ECO:0000256" key="7">
    <source>
        <dbReference type="ARBA" id="ARBA00025346"/>
    </source>
</evidence>
<dbReference type="InterPro" id="IPR057991">
    <property type="entry name" value="TPR_TAF2_C"/>
</dbReference>
<feature type="compositionally biased region" description="Pro residues" evidence="9">
    <location>
        <begin position="1326"/>
        <end position="1336"/>
    </location>
</feature>
<evidence type="ECO:0000313" key="13">
    <source>
        <dbReference type="EMBL" id="TVY90051.1"/>
    </source>
</evidence>
<dbReference type="InterPro" id="IPR037813">
    <property type="entry name" value="TAF2"/>
</dbReference>
<dbReference type="GO" id="GO:0000976">
    <property type="term" value="F:transcription cis-regulatory region binding"/>
    <property type="evidence" value="ECO:0007669"/>
    <property type="project" value="TreeGrafter"/>
</dbReference>
<dbReference type="Pfam" id="PF25316">
    <property type="entry name" value="TAF2_3rd"/>
    <property type="match status" value="1"/>
</dbReference>
<dbReference type="PANTHER" id="PTHR15137:SF9">
    <property type="entry name" value="TRANSCRIPTION INITIATION FACTOR TFIID SUBUNIT 2"/>
    <property type="match status" value="1"/>
</dbReference>
<keyword evidence="14" id="KW-1185">Reference proteome</keyword>
<dbReference type="GO" id="GO:0003743">
    <property type="term" value="F:translation initiation factor activity"/>
    <property type="evidence" value="ECO:0007669"/>
    <property type="project" value="UniProtKB-KW"/>
</dbReference>
<dbReference type="Pfam" id="PF25577">
    <property type="entry name" value="TPR_TAF2_C"/>
    <property type="match status" value="1"/>
</dbReference>
<keyword evidence="4" id="KW-0805">Transcription regulation</keyword>
<dbReference type="Pfam" id="PF17900">
    <property type="entry name" value="Peptidase_M1_N"/>
    <property type="match status" value="1"/>
</dbReference>
<evidence type="ECO:0000256" key="2">
    <source>
        <dbReference type="ARBA" id="ARBA00010937"/>
    </source>
</evidence>
<dbReference type="EMBL" id="QGML01000998">
    <property type="protein sequence ID" value="TVY90051.1"/>
    <property type="molecule type" value="Genomic_DNA"/>
</dbReference>
<organism evidence="13 14">
    <name type="scientific">Lachnellula willkommii</name>
    <dbReference type="NCBI Taxonomy" id="215461"/>
    <lineage>
        <taxon>Eukaryota</taxon>
        <taxon>Fungi</taxon>
        <taxon>Dikarya</taxon>
        <taxon>Ascomycota</taxon>
        <taxon>Pezizomycotina</taxon>
        <taxon>Leotiomycetes</taxon>
        <taxon>Helotiales</taxon>
        <taxon>Lachnaceae</taxon>
        <taxon>Lachnellula</taxon>
    </lineage>
</organism>
<dbReference type="InterPro" id="IPR042097">
    <property type="entry name" value="Aminopeptidase_N-like_N_sf"/>
</dbReference>
<evidence type="ECO:0000256" key="5">
    <source>
        <dbReference type="ARBA" id="ARBA00023163"/>
    </source>
</evidence>
<proteinExistence type="inferred from homology"/>
<dbReference type="FunFam" id="1.10.390.10:FF:000011">
    <property type="entry name" value="Transcription initiation factor TFIID subunit"/>
    <property type="match status" value="1"/>
</dbReference>
<evidence type="ECO:0000256" key="4">
    <source>
        <dbReference type="ARBA" id="ARBA00023015"/>
    </source>
</evidence>
<comment type="function">
    <text evidence="7">Functions as a component of the DNA-binding general transcription factor complex TFIID. Binding of TFIID to a promoter (with or without TATA element) is the initial step in pre-initiation complex (PIC) formation. TFIID plays a key role in the regulation of gene expression by RNA polymerase II through different activities such as transcription activator interaction, core promoter recognition and selectivity, TFIIA and TFIIB interaction, chromatin modification (histone acetylation by TAF1), facilitation of DNA opening and initiation of transcription.</text>
</comment>
<comment type="caution">
    <text evidence="13">The sequence shown here is derived from an EMBL/GenBank/DDBJ whole genome shotgun (WGS) entry which is preliminary data.</text>
</comment>
<protein>
    <recommendedName>
        <fullName evidence="3">Transcription initiation factor TFIID subunit 2</fullName>
    </recommendedName>
    <alternativeName>
        <fullName evidence="8">TBP-associated factor 2</fullName>
    </alternativeName>
</protein>
<keyword evidence="13" id="KW-0396">Initiation factor</keyword>
<feature type="domain" description="Transcription initiation factor TFIID subunit 2 TPR repeats" evidence="12">
    <location>
        <begin position="785"/>
        <end position="1072"/>
    </location>
</feature>
<evidence type="ECO:0000259" key="12">
    <source>
        <dbReference type="Pfam" id="PF25577"/>
    </source>
</evidence>
<keyword evidence="5" id="KW-0804">Transcription</keyword>
<feature type="compositionally biased region" description="Low complexity" evidence="9">
    <location>
        <begin position="1412"/>
        <end position="1437"/>
    </location>
</feature>
<dbReference type="Gene3D" id="1.10.390.10">
    <property type="entry name" value="Neutral Protease Domain 2"/>
    <property type="match status" value="1"/>
</dbReference>
<feature type="compositionally biased region" description="Low complexity" evidence="9">
    <location>
        <begin position="1368"/>
        <end position="1386"/>
    </location>
</feature>
<dbReference type="GO" id="GO:0003682">
    <property type="term" value="F:chromatin binding"/>
    <property type="evidence" value="ECO:0007669"/>
    <property type="project" value="TreeGrafter"/>
</dbReference>
<dbReference type="InterPro" id="IPR057345">
    <property type="entry name" value="Ig-like_TAF2"/>
</dbReference>
<dbReference type="SUPFAM" id="SSF63737">
    <property type="entry name" value="Leukotriene A4 hydrolase N-terminal domain"/>
    <property type="match status" value="1"/>
</dbReference>
<dbReference type="Proteomes" id="UP000315522">
    <property type="component" value="Unassembled WGS sequence"/>
</dbReference>
<feature type="domain" description="Transcription initiation factor TFIID subunit 2 Ig-like" evidence="11">
    <location>
        <begin position="605"/>
        <end position="781"/>
    </location>
</feature>
<comment type="similarity">
    <text evidence="2">Belongs to the TAF2 family.</text>
</comment>
<evidence type="ECO:0000259" key="10">
    <source>
        <dbReference type="Pfam" id="PF17900"/>
    </source>
</evidence>
<dbReference type="SUPFAM" id="SSF55486">
    <property type="entry name" value="Metalloproteases ('zincins'), catalytic domain"/>
    <property type="match status" value="1"/>
</dbReference>
<keyword evidence="6" id="KW-0539">Nucleus</keyword>
<evidence type="ECO:0000256" key="3">
    <source>
        <dbReference type="ARBA" id="ARBA00017363"/>
    </source>
</evidence>
<accession>A0A559MAP9</accession>
<dbReference type="CDD" id="cd09839">
    <property type="entry name" value="M1_like_TAF2"/>
    <property type="match status" value="1"/>
</dbReference>
<dbReference type="GO" id="GO:0006367">
    <property type="term" value="P:transcription initiation at RNA polymerase II promoter"/>
    <property type="evidence" value="ECO:0007669"/>
    <property type="project" value="TreeGrafter"/>
</dbReference>
<dbReference type="Gene3D" id="2.60.40.1730">
    <property type="entry name" value="tricorn interacting facor f3 domain"/>
    <property type="match status" value="1"/>
</dbReference>
<evidence type="ECO:0000313" key="14">
    <source>
        <dbReference type="Proteomes" id="UP000315522"/>
    </source>
</evidence>
<dbReference type="InterPro" id="IPR027268">
    <property type="entry name" value="Peptidase_M4/M1_CTD_sf"/>
</dbReference>
<sequence length="1437" mass="159734">MPGLLLDNMEIPVQAAPADPKIPEYGFAVSHEKVDLDVDFATQSLTGRVELTILPQTKDLRTIRIDARQCSIATGSVLVNGFVADFEYEDPMKALDIPSYLVWGAEQYEQQRDRLKDVTGDQRANGKLVITIPRAVRVEDIDPFSDNAATRALVNGNGPISATPTPKTAAEQTGRFQPLEVSIKFSTKYFRDGLHFVGLNESDARFPYVYTRHSMEPGTASSIFPCIDDPAMRCTWDITIKCSRMLGDALKRKPREKTGRFINSCLNGVKYVAVTKGAKAVEEYEIPLSEDEKLLEMVIICSGEMMNETVDREDSSKKVVSFQCGTVVAPHHIGFSIGPFEQVDLAAEFREDEDGEKLGQEQALAISGYCLPGRSNEVRNTCAPVVQALDWFSLQYGAFPFSQYSLVFVDDQPRDTEHVASISLCSTRLLVSEEFIDPEVESIRAIIQALATQWFGVGIVPADKCDSWITVGLSHFMAGLFMKMLCGKNDYLFRQKILSDRLVELDLDRPSLYTLGDTLHLGHFEYEFMALKAPLVLFILDQRILKASGGGTAGLTRVISKLVIGANTGGAVDSVLETQSFRRAVDKITKYRGLEAFWNQWVLGAGCPRFEITQKFNKKRAFVEMNIKQKQDTMPTQRKLKKDNFMRELKEEIHGIYAAGVQPLFTGPMTIRIHEADGTPYEHIVEILEGTAKIEIPYNTKYKRLKRNRHQKERMNAKSDYQGGSDALYYCLGDVLQTPQEALEWGLFDWTEETQKEMDAEHYEWIRVDADFEWLCEKSINLPAYMYVSQLQQDQSVVAQQDSLLFLKTHTSNVLVATFLIRTLMDTRYYHGIRVMAAEILKNHGDPDNWIGMKHLQKAFEEFSCYPGTKMPRYNDFEDKQSYWVECAIPRALSRVRGPNGKCPKEARQSILDMLRFNDNAQNDYSDYHKIANLLSCLTDSLIPAQNSDAQNELNFGDDEDEDNEAAQFKKQVLEELERHRRMDEWLQSYHNILTTTVLDCKRKLMKAKVIPVAPLDFAQYLHDGSLDLVRIRAFEALVDLGFLANSSVASLLLNVSSTDLSPYVRDHLWEVFNLGLATIAFGEDKPVEPAPPVANGDGGMQIDGEPDMLIVQDASTDLRKALIARTTSIEGALAALKEELGDKQFLREALWKAINSTVIGVSEQRDLLDICGILYDAVESMIVKLRLPHYWGVENHGKASLGKLVFKEIQKIRTKSRIIPSTKEPKPVVLAAPAAQPPLRLSFTASGARPNIAVASAMPPPKRPAPERTPNSEGSPAKKIKSGSAEGIPRPKKIVKLKVPPERLRTILRKPPAPKHCSSARSSPAPRPSPAPSPAPSSTISVSPLSSTLAGKIPAKVRHPLPDSTTASRKPLPASASASASSARKPLPDTASASGGRKPLPDSLPKANGTPPSLARAPSAPLKLKLNLKKNSSPPS</sequence>
<dbReference type="PANTHER" id="PTHR15137">
    <property type="entry name" value="TRANSCRIPTION INITIATION FACTOR TFIID"/>
    <property type="match status" value="1"/>
</dbReference>
<feature type="region of interest" description="Disordered" evidence="9">
    <location>
        <begin position="1255"/>
        <end position="1437"/>
    </location>
</feature>
<comment type="subcellular location">
    <subcellularLocation>
        <location evidence="1">Nucleus</location>
    </subcellularLocation>
</comment>